<feature type="transmembrane region" description="Helical" evidence="18">
    <location>
        <begin position="1374"/>
        <end position="1393"/>
    </location>
</feature>
<feature type="transmembrane region" description="Helical" evidence="18">
    <location>
        <begin position="1338"/>
        <end position="1362"/>
    </location>
</feature>
<dbReference type="InterPro" id="IPR003131">
    <property type="entry name" value="T1-type_BTB"/>
</dbReference>
<dbReference type="CDD" id="cd18316">
    <property type="entry name" value="BTB_POZ_KCTD-like"/>
    <property type="match status" value="1"/>
</dbReference>
<dbReference type="SUPFAM" id="SSF52317">
    <property type="entry name" value="Class I glutamine amidotransferase-like"/>
    <property type="match status" value="1"/>
</dbReference>
<dbReference type="InterPro" id="IPR036038">
    <property type="entry name" value="Aminotransferase-like"/>
</dbReference>
<dbReference type="InterPro" id="IPR005801">
    <property type="entry name" value="ADC_synthase"/>
</dbReference>
<dbReference type="Pfam" id="PF04756">
    <property type="entry name" value="OST3_OST6"/>
    <property type="match status" value="1"/>
</dbReference>
<dbReference type="OrthoDB" id="524799at2759"/>
<dbReference type="Pfam" id="PF24681">
    <property type="entry name" value="Kelch_KLHDC2_KLHL20_DRC7"/>
    <property type="match status" value="1"/>
</dbReference>
<name>A0A7J6MDC2_PERCH</name>
<dbReference type="Proteomes" id="UP000591131">
    <property type="component" value="Unassembled WGS sequence"/>
</dbReference>
<evidence type="ECO:0000256" key="13">
    <source>
        <dbReference type="ARBA" id="ARBA00023136"/>
    </source>
</evidence>
<feature type="region of interest" description="Disordered" evidence="17">
    <location>
        <begin position="1027"/>
        <end position="1049"/>
    </location>
</feature>
<dbReference type="InterPro" id="IPR043132">
    <property type="entry name" value="BCAT-like_C"/>
</dbReference>
<comment type="subcellular location">
    <subcellularLocation>
        <location evidence="2">Membrane</location>
        <topology evidence="2">Multi-pass membrane protein</topology>
    </subcellularLocation>
</comment>
<feature type="region of interest" description="Disordered" evidence="17">
    <location>
        <begin position="820"/>
        <end position="857"/>
    </location>
</feature>
<evidence type="ECO:0000256" key="16">
    <source>
        <dbReference type="SAM" id="Coils"/>
    </source>
</evidence>
<dbReference type="Gene3D" id="3.30.470.10">
    <property type="match status" value="1"/>
</dbReference>
<dbReference type="Gene3D" id="3.20.10.10">
    <property type="entry name" value="D-amino Acid Aminotransferase, subunit A, domain 2"/>
    <property type="match status" value="1"/>
</dbReference>
<dbReference type="GO" id="GO:0008153">
    <property type="term" value="P:4-aminobenzoate biosynthetic process"/>
    <property type="evidence" value="ECO:0007669"/>
    <property type="project" value="TreeGrafter"/>
</dbReference>
<dbReference type="InterPro" id="IPR021149">
    <property type="entry name" value="OligosaccharylTrfase_OST3/OST6"/>
</dbReference>
<evidence type="ECO:0000256" key="18">
    <source>
        <dbReference type="SAM" id="Phobius"/>
    </source>
</evidence>
<dbReference type="PROSITE" id="PS50097">
    <property type="entry name" value="BTB"/>
    <property type="match status" value="1"/>
</dbReference>
<evidence type="ECO:0000313" key="20">
    <source>
        <dbReference type="EMBL" id="KAF4669569.1"/>
    </source>
</evidence>
<evidence type="ECO:0000259" key="19">
    <source>
        <dbReference type="PROSITE" id="PS50097"/>
    </source>
</evidence>
<dbReference type="InterPro" id="IPR001544">
    <property type="entry name" value="Aminotrans_IV"/>
</dbReference>
<evidence type="ECO:0000256" key="6">
    <source>
        <dbReference type="ARBA" id="ARBA00022441"/>
    </source>
</evidence>
<keyword evidence="11" id="KW-0315">Glutamine amidotransferase</keyword>
<dbReference type="GO" id="GO:0051260">
    <property type="term" value="P:protein homooligomerization"/>
    <property type="evidence" value="ECO:0007669"/>
    <property type="project" value="InterPro"/>
</dbReference>
<evidence type="ECO:0000256" key="15">
    <source>
        <dbReference type="ARBA" id="ARBA00031904"/>
    </source>
</evidence>
<feature type="domain" description="BTB" evidence="19">
    <location>
        <begin position="275"/>
        <end position="337"/>
    </location>
</feature>
<dbReference type="Pfam" id="PF00425">
    <property type="entry name" value="Chorismate_bind"/>
    <property type="match status" value="1"/>
</dbReference>
<dbReference type="InterPro" id="IPR015915">
    <property type="entry name" value="Kelch-typ_b-propeller"/>
</dbReference>
<feature type="transmembrane region" description="Helical" evidence="18">
    <location>
        <begin position="1265"/>
        <end position="1284"/>
    </location>
</feature>
<keyword evidence="7" id="KW-0808">Transferase</keyword>
<dbReference type="SUPFAM" id="SSF117281">
    <property type="entry name" value="Kelch motif"/>
    <property type="match status" value="1"/>
</dbReference>
<dbReference type="Pfam" id="PF10607">
    <property type="entry name" value="CTLH"/>
    <property type="match status" value="1"/>
</dbReference>
<dbReference type="Pfam" id="PF02214">
    <property type="entry name" value="BTB_2"/>
    <property type="match status" value="1"/>
</dbReference>
<dbReference type="GO" id="GO:0005737">
    <property type="term" value="C:cytoplasm"/>
    <property type="evidence" value="ECO:0007669"/>
    <property type="project" value="TreeGrafter"/>
</dbReference>
<dbReference type="InterPro" id="IPR011333">
    <property type="entry name" value="SKP1/BTB/POZ_sf"/>
</dbReference>
<dbReference type="InterPro" id="IPR019999">
    <property type="entry name" value="Anth_synth_I-like"/>
</dbReference>
<dbReference type="Gene3D" id="3.60.120.10">
    <property type="entry name" value="Anthranilate synthase"/>
    <property type="match status" value="1"/>
</dbReference>
<comment type="pathway">
    <text evidence="3">Cofactor biosynthesis; tetrahydrofolate biosynthesis; 4-aminobenzoate from chorismate: step 1/2.</text>
</comment>
<dbReference type="PROSITE" id="PS51273">
    <property type="entry name" value="GATASE_TYPE_1"/>
    <property type="match status" value="1"/>
</dbReference>
<dbReference type="SMART" id="SM00225">
    <property type="entry name" value="BTB"/>
    <property type="match status" value="1"/>
</dbReference>
<dbReference type="GO" id="GO:0046654">
    <property type="term" value="P:tetrahydrofolate biosynthetic process"/>
    <property type="evidence" value="ECO:0007669"/>
    <property type="project" value="UniProtKB-UniPathway"/>
</dbReference>
<evidence type="ECO:0000256" key="9">
    <source>
        <dbReference type="ARBA" id="ARBA00022737"/>
    </source>
</evidence>
<evidence type="ECO:0000256" key="1">
    <source>
        <dbReference type="ARBA" id="ARBA00001000"/>
    </source>
</evidence>
<keyword evidence="21" id="KW-1185">Reference proteome</keyword>
<feature type="coiled-coil region" evidence="16">
    <location>
        <begin position="155"/>
        <end position="240"/>
    </location>
</feature>
<dbReference type="Pfam" id="PF01063">
    <property type="entry name" value="Aminotran_4"/>
    <property type="match status" value="1"/>
</dbReference>
<dbReference type="InterPro" id="IPR043131">
    <property type="entry name" value="BCAT-like_N"/>
</dbReference>
<keyword evidence="6" id="KW-0880">Kelch repeat</keyword>
<dbReference type="InterPro" id="IPR029062">
    <property type="entry name" value="Class_I_gatase-like"/>
</dbReference>
<dbReference type="SUPFAM" id="SSF56752">
    <property type="entry name" value="D-aminoacid aminotransferase-like PLP-dependent enzymes"/>
    <property type="match status" value="1"/>
</dbReference>
<dbReference type="InterPro" id="IPR024964">
    <property type="entry name" value="CTLH/CRA"/>
</dbReference>
<dbReference type="Gene3D" id="3.40.30.10">
    <property type="entry name" value="Glutaredoxin"/>
    <property type="match status" value="1"/>
</dbReference>
<evidence type="ECO:0000256" key="10">
    <source>
        <dbReference type="ARBA" id="ARBA00022909"/>
    </source>
</evidence>
<dbReference type="InterPro" id="IPR000210">
    <property type="entry name" value="BTB/POZ_dom"/>
</dbReference>
<dbReference type="InterPro" id="IPR006594">
    <property type="entry name" value="LisH"/>
</dbReference>
<dbReference type="PANTHER" id="PTHR11236">
    <property type="entry name" value="AMINOBENZOATE/ANTHRANILATE SYNTHASE"/>
    <property type="match status" value="1"/>
</dbReference>
<proteinExistence type="inferred from homology"/>
<comment type="similarity">
    <text evidence="4">In the C-terminal section; belongs to the anthranilate synthase component I family.</text>
</comment>
<keyword evidence="10" id="KW-0289">Folate biosynthesis</keyword>
<evidence type="ECO:0000256" key="2">
    <source>
        <dbReference type="ARBA" id="ARBA00004141"/>
    </source>
</evidence>
<organism evidence="20 21">
    <name type="scientific">Perkinsus chesapeaki</name>
    <name type="common">Clam parasite</name>
    <name type="synonym">Perkinsus andrewsi</name>
    <dbReference type="NCBI Taxonomy" id="330153"/>
    <lineage>
        <taxon>Eukaryota</taxon>
        <taxon>Sar</taxon>
        <taxon>Alveolata</taxon>
        <taxon>Perkinsozoa</taxon>
        <taxon>Perkinsea</taxon>
        <taxon>Perkinsida</taxon>
        <taxon>Perkinsidae</taxon>
        <taxon>Perkinsus</taxon>
    </lineage>
</organism>
<dbReference type="EC" id="2.6.1.85" evidence="5"/>
<dbReference type="InterPro" id="IPR006652">
    <property type="entry name" value="Kelch_1"/>
</dbReference>
<keyword evidence="16" id="KW-0175">Coiled coil</keyword>
<feature type="compositionally biased region" description="Polar residues" evidence="17">
    <location>
        <begin position="7"/>
        <end position="26"/>
    </location>
</feature>
<evidence type="ECO:0000256" key="4">
    <source>
        <dbReference type="ARBA" id="ARBA00005970"/>
    </source>
</evidence>
<dbReference type="GO" id="GO:0016020">
    <property type="term" value="C:membrane"/>
    <property type="evidence" value="ECO:0007669"/>
    <property type="project" value="UniProtKB-SubCell"/>
</dbReference>
<dbReference type="CDD" id="cd01743">
    <property type="entry name" value="GATase1_Anthranilate_Synthase"/>
    <property type="match status" value="1"/>
</dbReference>
<comment type="catalytic activity">
    <reaction evidence="1">
        <text>chorismate + L-glutamine = 4-amino-4-deoxychorismate + L-glutamate</text>
        <dbReference type="Rhea" id="RHEA:11672"/>
        <dbReference type="ChEBI" id="CHEBI:29748"/>
        <dbReference type="ChEBI" id="CHEBI:29985"/>
        <dbReference type="ChEBI" id="CHEBI:58359"/>
        <dbReference type="ChEBI" id="CHEBI:58406"/>
        <dbReference type="EC" id="2.6.1.85"/>
    </reaction>
</comment>
<dbReference type="GO" id="GO:0000162">
    <property type="term" value="P:L-tryptophan biosynthetic process"/>
    <property type="evidence" value="ECO:0007669"/>
    <property type="project" value="TreeGrafter"/>
</dbReference>
<protein>
    <recommendedName>
        <fullName evidence="5">aminodeoxychorismate synthase</fullName>
        <ecNumber evidence="5">2.6.1.85</ecNumber>
    </recommendedName>
    <alternativeName>
        <fullName evidence="14">Para-aminobenzoate synthase</fullName>
    </alternativeName>
    <alternativeName>
        <fullName evidence="15">p-aminobenzoic acid synthase</fullName>
    </alternativeName>
</protein>
<evidence type="ECO:0000256" key="8">
    <source>
        <dbReference type="ARBA" id="ARBA00022692"/>
    </source>
</evidence>
<evidence type="ECO:0000256" key="11">
    <source>
        <dbReference type="ARBA" id="ARBA00022962"/>
    </source>
</evidence>
<dbReference type="UniPathway" id="UPA00077">
    <property type="reaction ID" value="UER00149"/>
</dbReference>
<keyword evidence="13 18" id="KW-0472">Membrane</keyword>
<feature type="compositionally biased region" description="Basic and acidic residues" evidence="17">
    <location>
        <begin position="820"/>
        <end position="831"/>
    </location>
</feature>
<evidence type="ECO:0000256" key="3">
    <source>
        <dbReference type="ARBA" id="ARBA00005009"/>
    </source>
</evidence>
<dbReference type="PROSITE" id="PS50896">
    <property type="entry name" value="LISH"/>
    <property type="match status" value="1"/>
</dbReference>
<dbReference type="FunFam" id="3.30.710.10:FF:000115">
    <property type="entry name" value="Kelch protein K13"/>
    <property type="match status" value="1"/>
</dbReference>
<dbReference type="Gene3D" id="3.30.710.10">
    <property type="entry name" value="Potassium Channel Kv1.1, Chain A"/>
    <property type="match status" value="1"/>
</dbReference>
<evidence type="ECO:0000256" key="17">
    <source>
        <dbReference type="SAM" id="MobiDB-lite"/>
    </source>
</evidence>
<reference evidence="20 21" key="1">
    <citation type="submission" date="2020-04" db="EMBL/GenBank/DDBJ databases">
        <title>Perkinsus chesapeaki whole genome sequence.</title>
        <authorList>
            <person name="Bogema D.R."/>
        </authorList>
    </citation>
    <scope>NUCLEOTIDE SEQUENCE [LARGE SCALE GENOMIC DNA]</scope>
    <source>
        <strain evidence="20">ATCC PRA-425</strain>
    </source>
</reference>
<evidence type="ECO:0000313" key="21">
    <source>
        <dbReference type="Proteomes" id="UP000591131"/>
    </source>
</evidence>
<dbReference type="GO" id="GO:0046656">
    <property type="term" value="P:folic acid biosynthetic process"/>
    <property type="evidence" value="ECO:0007669"/>
    <property type="project" value="UniProtKB-KW"/>
</dbReference>
<evidence type="ECO:0000256" key="7">
    <source>
        <dbReference type="ARBA" id="ARBA00022679"/>
    </source>
</evidence>
<dbReference type="Pfam" id="PF00117">
    <property type="entry name" value="GATase"/>
    <property type="match status" value="2"/>
</dbReference>
<dbReference type="InterPro" id="IPR006221">
    <property type="entry name" value="TrpG/PapA_dom"/>
</dbReference>
<dbReference type="Gene3D" id="2.120.10.80">
    <property type="entry name" value="Kelch-type beta propeller"/>
    <property type="match status" value="1"/>
</dbReference>
<accession>A0A7J6MDC2</accession>
<dbReference type="SMART" id="SM00612">
    <property type="entry name" value="Kelch"/>
    <property type="match status" value="6"/>
</dbReference>
<dbReference type="PRINTS" id="PR00095">
    <property type="entry name" value="ANTSNTHASEI"/>
</dbReference>
<comment type="caution">
    <text evidence="20">The sequence shown here is derived from an EMBL/GenBank/DDBJ whole genome shotgun (WGS) entry which is preliminary data.</text>
</comment>
<gene>
    <name evidence="20" type="ORF">FOL47_002454</name>
</gene>
<dbReference type="PANTHER" id="PTHR11236:SF18">
    <property type="entry name" value="AMINODEOXYCHORISMATE SYNTHASE"/>
    <property type="match status" value="1"/>
</dbReference>
<dbReference type="EMBL" id="JAAPAO010000168">
    <property type="protein sequence ID" value="KAF4669569.1"/>
    <property type="molecule type" value="Genomic_DNA"/>
</dbReference>
<evidence type="ECO:0000256" key="5">
    <source>
        <dbReference type="ARBA" id="ARBA00013139"/>
    </source>
</evidence>
<feature type="transmembrane region" description="Helical" evidence="18">
    <location>
        <begin position="1291"/>
        <end position="1318"/>
    </location>
</feature>
<dbReference type="GO" id="GO:0046820">
    <property type="term" value="F:4-amino-4-deoxychorismate synthase activity"/>
    <property type="evidence" value="ECO:0007669"/>
    <property type="project" value="UniProtKB-EC"/>
</dbReference>
<dbReference type="Pfam" id="PF01344">
    <property type="entry name" value="Kelch_1"/>
    <property type="match status" value="1"/>
</dbReference>
<feature type="compositionally biased region" description="Polar residues" evidence="17">
    <location>
        <begin position="122"/>
        <end position="134"/>
    </location>
</feature>
<feature type="compositionally biased region" description="Low complexity" evidence="17">
    <location>
        <begin position="80"/>
        <end position="92"/>
    </location>
</feature>
<keyword evidence="8 18" id="KW-0812">Transmembrane</keyword>
<sequence>MPRKQSGDSTSKAGSNKAVRSSSIASNDPPGGIGAVFAAAIPTPEDVTPADSFGADFPAFEEPDPAPPKAAPPRKGGRGPTAAAAAPKATPPMDDGGSSIHTDVTPTQGGGPQSDGGIPPSTVRSDAPSQNGVNNAGDDFEGLVGDLRRTFIGWLKKTELELVRQRDELHSSRQDFEDEKRRVWEQFVQERQREAAKQEEDRRRADLEMQNQLRQVEVERSDARQKMADERQRFESERDEAMYALSVQQDAYNEDKKSFDTDKNRIIDHNMANETMVTLNVGGTTFETSRQTLCQQKGSFLEALLSGRYEVPKDSDGKVFLDRDAEMFRQILNFLRNPMTPPCPRDATESMLLAREADFYGIRFFPFPLVFALGGNSGNEYLRSVEVLDLANQCWRPCRQMSTERSYFGSAVANSRVYAFGGQNLDYKALSETEVYDTLRDTWMLGASLNTPRRNCAGVSYDDGRIFALGGFDGTHILSSVEAFDPRMRNWMEVAPLSTPRSSCSAVSVDGNIWAIGGTSGSRLRTVEVYDVRANKWMPAQGCDLLEERSAGAAVNYLGNIFAFGGIDNEQDIHSTMETLRVSEVTKGWSFRASPTVNRMDCAAAVYSDKILLGGGQNGEVQTSVETYDPVSDTWMPAPPMLFPRYMSRNKVLSMYHLLRYEPIMIIGCFLAKVILTQEGDAIEDECTLEVGSSGCLFTSIVTVRHTCSVSCQKLYSELPSRCCQMYGQHWRWLLQRDKCDPDGRRGLRTGTGWDETPSAPRISTGGQLKFSSREWVQKLAGVELNEEDVARLVLDYFQVTERSEAAEEFIKEAGLGDSKSNERIHCDTHTSHSSSSAPSMLHNGEEDSSFNSPLSIPPGRRAAIRRSLMEDDDPFKTERMVNDVDPEILIRNPFIHLQLRLAQLVKLVDGNERTPAELLKFVQEEITPLTEIDDNNTSTMILEKAMMLITFGNKNSLYDDGFIRKLAEDVDGCILEHFDMSPTPLLTSIVKYMAMEQSKAPSNGGGDAICSIPQLTDLQRCTFSMKPNSQTTTSSSNGVATATRNGSGRSAIEGREAAVLNSSSEDGMPFTALIRQGSIDDSSDDDDGSDGKISQLIELSENAYYNSFDLSSVIKFNITGYKEFVLTEPKPYHLFILLTANAGVCRVCPNLERAFDRASLSYYAVGGHKMVADGKPVFFGIIDAYTNSELQRVHELKSVPILAHLSQKAGQSTKKKKSGALALKDSFPITKYDHSAADILEWINKKTGQDVKVFKTRNERLSGALKMAFGAVLLVAAGIFGIYSARTWPITCAIVALCIEFVSMSGIFFNILQGMILHGKDSKGNPEWIMSGMRGQYLGEGLAASLMMVASGVCMLIAVRLPNVKYFQGSKKSATLQIILVIISLGCMWAVFEMYATKTGWAMSSTFYPPDTYKRGVDNVDEIKCDDKDHHHINLSDYSIIILSPGPGNPENRDDLGSLTSFILSSYTSSPQQEDDNTVGLPILFGVCLGHQAIAASFGGRIILSNPSRHGYLAMVIQQSSSRNDDNDHGSRGIFYDIPTHFSAIRYHSLEVDPQSLPESILPLAWTWDTTGVVIETEKIDHAIDNTSPSWLRNLRENSYTMRKDMPSSSERKVLMALRHTRLPIFGVQFHPESVCSEFGWQMCYNICQMAKARKSNIISRTSREALGLPIPNYQRSIPNNSSNFKFSWKSFPFGDNFDDLRFFKALFYDCGDIGSDTPPVVWLDSAAAKPSQSSTDGRYTFMAGGRQARRQQGSNLCVLDENLDVLWGHGSGLAPTEVGSSNKFDNLRQLCDDLKSRIYVGGEVMTSSSASLPPLIPPCIMGTLGYDSNKQSTIYLITDRVIAIDHVMNSVIGMEVSKDDDDAESSSLWFDNIAKAVEAVSHEHIHEHHAFCPTPRDPIAMRVKDSRQCYMSKIEACQQCIAFGDSYELCLTTQITGRISEVCPLCSYIRLREHNPTNYSAFMYLPKVGYIASGSPERFCKVMDGRVEMKPIKGTRPRGRDKMEDDKLIEELRTSPKDFAENLMIVDLVRNDLNTVCETGSVRCPKLMKIESYKNYHQLVSTVCGYLAIGEYASPVEALDALFPAGSMTGAPKQRSCDILNSIESGPRGIYSGAIGYISPLNGSTHFAVIIRTLVFSDDGRTVTTGCGGAIVAGSNPSEEWDEILVKARPQLWSITGKPILLNTDVGVNAILYPKISNCSNLRLFETMLLESDGTIYLFNEHAQRFASSAAGLWGVDINKAESVFRMEVSNRIATLLVSNYPKRIRIEISSSLTVESWKSEDCCCRPDDTMNHQLLQLSSIAVDHTDIRLYHKTTDRSIYPLEIDKLLFNERGEVTETSIANIGVRLDNGIILTPSKQCGLLPGCYRQMLLDTGQAIEGIITLTMLKEFINNGHDILCFNSVRGIWLTSGVKM</sequence>
<evidence type="ECO:0000256" key="14">
    <source>
        <dbReference type="ARBA" id="ARBA00031329"/>
    </source>
</evidence>
<feature type="region of interest" description="Disordered" evidence="17">
    <location>
        <begin position="1"/>
        <end position="141"/>
    </location>
</feature>
<dbReference type="InterPro" id="IPR015890">
    <property type="entry name" value="Chorismate_C"/>
</dbReference>
<dbReference type="SUPFAM" id="SSF56322">
    <property type="entry name" value="ADC synthase"/>
    <property type="match status" value="1"/>
</dbReference>
<dbReference type="Gene3D" id="3.40.50.880">
    <property type="match status" value="1"/>
</dbReference>
<keyword evidence="12 18" id="KW-1133">Transmembrane helix</keyword>
<dbReference type="InterPro" id="IPR017926">
    <property type="entry name" value="GATASE"/>
</dbReference>
<keyword evidence="9" id="KW-0677">Repeat</keyword>
<dbReference type="SUPFAM" id="SSF54695">
    <property type="entry name" value="POZ domain"/>
    <property type="match status" value="1"/>
</dbReference>
<evidence type="ECO:0000256" key="12">
    <source>
        <dbReference type="ARBA" id="ARBA00022989"/>
    </source>
</evidence>